<accession>A0A6V7UX81</accession>
<name>A0A6V7UX81_MELEN</name>
<dbReference type="Proteomes" id="UP000580250">
    <property type="component" value="Unassembled WGS sequence"/>
</dbReference>
<protein>
    <submittedName>
        <fullName evidence="1">Uncharacterized protein</fullName>
    </submittedName>
</protein>
<proteinExistence type="predicted"/>
<comment type="caution">
    <text evidence="1">The sequence shown here is derived from an EMBL/GenBank/DDBJ whole genome shotgun (WGS) entry which is preliminary data.</text>
</comment>
<dbReference type="AlphaFoldDB" id="A0A6V7UX81"/>
<gene>
    <name evidence="1" type="ORF">MENT_LOCUS18521</name>
</gene>
<organism evidence="1 2">
    <name type="scientific">Meloidogyne enterolobii</name>
    <name type="common">Root-knot nematode worm</name>
    <name type="synonym">Meloidogyne mayaguensis</name>
    <dbReference type="NCBI Taxonomy" id="390850"/>
    <lineage>
        <taxon>Eukaryota</taxon>
        <taxon>Metazoa</taxon>
        <taxon>Ecdysozoa</taxon>
        <taxon>Nematoda</taxon>
        <taxon>Chromadorea</taxon>
        <taxon>Rhabditida</taxon>
        <taxon>Tylenchina</taxon>
        <taxon>Tylenchomorpha</taxon>
        <taxon>Tylenchoidea</taxon>
        <taxon>Meloidogynidae</taxon>
        <taxon>Meloidogyninae</taxon>
        <taxon>Meloidogyne</taxon>
    </lineage>
</organism>
<evidence type="ECO:0000313" key="1">
    <source>
        <dbReference type="EMBL" id="CAD2167240.1"/>
    </source>
</evidence>
<evidence type="ECO:0000313" key="2">
    <source>
        <dbReference type="Proteomes" id="UP000580250"/>
    </source>
</evidence>
<sequence>MDNSSDPPPIPCTSAQDGTGCGGMIKGKPKGVGGFHPLPPLISPHLCGEMAACQRGNQKVWEVSTSHTKNSLYLYLVQVQVVVRECSVTKGNKREWGTFRLPHRKWRRNPRCVGILRLPE</sequence>
<dbReference type="EMBL" id="CAJEWN010000125">
    <property type="protein sequence ID" value="CAD2167240.1"/>
    <property type="molecule type" value="Genomic_DNA"/>
</dbReference>
<reference evidence="1 2" key="1">
    <citation type="submission" date="2020-08" db="EMBL/GenBank/DDBJ databases">
        <authorList>
            <person name="Koutsovoulos G."/>
            <person name="Danchin GJ E."/>
        </authorList>
    </citation>
    <scope>NUCLEOTIDE SEQUENCE [LARGE SCALE GENOMIC DNA]</scope>
</reference>